<dbReference type="GeneID" id="114792837"/>
<keyword evidence="3" id="KW-1185">Reference proteome</keyword>
<dbReference type="Proteomes" id="UP000694580">
    <property type="component" value="Chromosome 6"/>
</dbReference>
<organism evidence="2 3">
    <name type="scientific">Denticeps clupeoides</name>
    <name type="common">denticle herring</name>
    <dbReference type="NCBI Taxonomy" id="299321"/>
    <lineage>
        <taxon>Eukaryota</taxon>
        <taxon>Metazoa</taxon>
        <taxon>Chordata</taxon>
        <taxon>Craniata</taxon>
        <taxon>Vertebrata</taxon>
        <taxon>Euteleostomi</taxon>
        <taxon>Actinopterygii</taxon>
        <taxon>Neopterygii</taxon>
        <taxon>Teleostei</taxon>
        <taxon>Clupei</taxon>
        <taxon>Clupeiformes</taxon>
        <taxon>Denticipitoidei</taxon>
        <taxon>Denticipitidae</taxon>
        <taxon>Denticeps</taxon>
    </lineage>
</organism>
<sequence length="269" mass="30141">MAACGCKGIRTCLICEQVGGKAAPAGSTEQVWHDFSYDPSSAQAVRYVDGVQQSFPFTGVFLWDSFISEEEEEELISKMDEDIWRESQSGRRKQDFGPKVNFRKRRVRVGGFCGLPSLSRTLVSRMSRTPLLAAFQPVEQCNLDYSPQRGAAIDPHLDDSWLWGERLVSINLLSDTTMTMSLDEDLCVLNLDGGGVRVAVQLPRRSMLVLYGEARHRWKHAIHRRDVHSRRVCMTFRELSAEFLPGGQQADMGARLLDIASGFQGVPLS</sequence>
<dbReference type="GO" id="GO:0016491">
    <property type="term" value="F:oxidoreductase activity"/>
    <property type="evidence" value="ECO:0007669"/>
    <property type="project" value="TreeGrafter"/>
</dbReference>
<dbReference type="GO" id="GO:0003779">
    <property type="term" value="F:actin binding"/>
    <property type="evidence" value="ECO:0007669"/>
    <property type="project" value="TreeGrafter"/>
</dbReference>
<dbReference type="AlphaFoldDB" id="A0AAY4CCJ0"/>
<reference evidence="2" key="2">
    <citation type="submission" date="2025-08" db="UniProtKB">
        <authorList>
            <consortium name="Ensembl"/>
        </authorList>
    </citation>
    <scope>IDENTIFICATION</scope>
</reference>
<dbReference type="GO" id="GO:0070938">
    <property type="term" value="C:contractile ring"/>
    <property type="evidence" value="ECO:0007669"/>
    <property type="project" value="TreeGrafter"/>
</dbReference>
<dbReference type="GO" id="GO:0070988">
    <property type="term" value="P:demethylation"/>
    <property type="evidence" value="ECO:0007669"/>
    <property type="project" value="InterPro"/>
</dbReference>
<evidence type="ECO:0000313" key="2">
    <source>
        <dbReference type="Ensembl" id="ENSDCDP00010030900.1"/>
    </source>
</evidence>
<gene>
    <name evidence="2" type="primary">ALKBH4</name>
</gene>
<reference evidence="2" key="3">
    <citation type="submission" date="2025-09" db="UniProtKB">
        <authorList>
            <consortium name="Ensembl"/>
        </authorList>
    </citation>
    <scope>IDENTIFICATION</scope>
</reference>
<dbReference type="GeneTree" id="ENSGT00390000006344"/>
<dbReference type="GO" id="GO:0030496">
    <property type="term" value="C:midbody"/>
    <property type="evidence" value="ECO:0007669"/>
    <property type="project" value="TreeGrafter"/>
</dbReference>
<name>A0AAY4CCJ0_9TELE</name>
<dbReference type="Gene3D" id="2.60.120.590">
    <property type="entry name" value="Alpha-ketoglutarate-dependent dioxygenase AlkB-like"/>
    <property type="match status" value="1"/>
</dbReference>
<comment type="cofactor">
    <cofactor evidence="1">
        <name>Fe(2+)</name>
        <dbReference type="ChEBI" id="CHEBI:29033"/>
    </cofactor>
</comment>
<dbReference type="InterPro" id="IPR037151">
    <property type="entry name" value="AlkB-like_sf"/>
</dbReference>
<dbReference type="SUPFAM" id="SSF51197">
    <property type="entry name" value="Clavaminate synthase-like"/>
    <property type="match status" value="1"/>
</dbReference>
<protein>
    <submittedName>
        <fullName evidence="2">Uncharacterized protein</fullName>
    </submittedName>
</protein>
<dbReference type="FunFam" id="2.60.120.590:FF:000008">
    <property type="entry name" value="Alpha-ketoglutarate-dependent dioxygenase alkB homolog 4"/>
    <property type="match status" value="1"/>
</dbReference>
<dbReference type="PANTHER" id="PTHR12463:SF0">
    <property type="entry name" value="ALPHA-KETOGLUTARATE-DEPENDENT DIOXYGENASE ALKB HOMOLOG 4"/>
    <property type="match status" value="1"/>
</dbReference>
<dbReference type="GO" id="GO:0031032">
    <property type="term" value="P:actomyosin structure organization"/>
    <property type="evidence" value="ECO:0007669"/>
    <property type="project" value="TreeGrafter"/>
</dbReference>
<proteinExistence type="predicted"/>
<dbReference type="GO" id="GO:0032451">
    <property type="term" value="F:demethylase activity"/>
    <property type="evidence" value="ECO:0007669"/>
    <property type="project" value="TreeGrafter"/>
</dbReference>
<dbReference type="PANTHER" id="PTHR12463">
    <property type="entry name" value="OXYGENASE-RELATED"/>
    <property type="match status" value="1"/>
</dbReference>
<dbReference type="RefSeq" id="XP_028840142.1">
    <property type="nucleotide sequence ID" value="XM_028984309.1"/>
</dbReference>
<accession>A0AAY4CCJ0</accession>
<evidence type="ECO:0000313" key="3">
    <source>
        <dbReference type="Proteomes" id="UP000694580"/>
    </source>
</evidence>
<dbReference type="InterPro" id="IPR032857">
    <property type="entry name" value="ALKBH4"/>
</dbReference>
<evidence type="ECO:0000256" key="1">
    <source>
        <dbReference type="ARBA" id="ARBA00001954"/>
    </source>
</evidence>
<dbReference type="Ensembl" id="ENSDCDT00010038291.1">
    <property type="protein sequence ID" value="ENSDCDP00010030900.1"/>
    <property type="gene ID" value="ENSDCDG00010019756.1"/>
</dbReference>
<reference evidence="2 3" key="1">
    <citation type="submission" date="2020-06" db="EMBL/GenBank/DDBJ databases">
        <authorList>
            <consortium name="Wellcome Sanger Institute Data Sharing"/>
        </authorList>
    </citation>
    <scope>NUCLEOTIDE SEQUENCE [LARGE SCALE GENOMIC DNA]</scope>
</reference>